<organism evidence="4 5">
    <name type="scientific">Ileibacterium valens</name>
    <dbReference type="NCBI Taxonomy" id="1862668"/>
    <lineage>
        <taxon>Bacteria</taxon>
        <taxon>Bacillati</taxon>
        <taxon>Bacillota</taxon>
        <taxon>Erysipelotrichia</taxon>
        <taxon>Erysipelotrichales</taxon>
        <taxon>Erysipelotrichaceae</taxon>
        <taxon>Ileibacterium</taxon>
    </lineage>
</organism>
<keyword evidence="5" id="KW-1185">Reference proteome</keyword>
<dbReference type="InterPro" id="IPR029052">
    <property type="entry name" value="Metallo-depent_PP-like"/>
</dbReference>
<gene>
    <name evidence="4" type="ORF">BO222_07705</name>
</gene>
<evidence type="ECO:0000256" key="1">
    <source>
        <dbReference type="ARBA" id="ARBA00022723"/>
    </source>
</evidence>
<dbReference type="OrthoDB" id="9780884at2"/>
<dbReference type="Proteomes" id="UP000186341">
    <property type="component" value="Unassembled WGS sequence"/>
</dbReference>
<dbReference type="PANTHER" id="PTHR31302:SF31">
    <property type="entry name" value="PHOSPHODIESTERASE YAEI"/>
    <property type="match status" value="1"/>
</dbReference>
<evidence type="ECO:0000256" key="2">
    <source>
        <dbReference type="ARBA" id="ARBA00022801"/>
    </source>
</evidence>
<dbReference type="InterPro" id="IPR004843">
    <property type="entry name" value="Calcineurin-like_PHP"/>
</dbReference>
<name>A0A1U7NFA5_9FIRM</name>
<dbReference type="GO" id="GO:0009245">
    <property type="term" value="P:lipid A biosynthetic process"/>
    <property type="evidence" value="ECO:0007669"/>
    <property type="project" value="TreeGrafter"/>
</dbReference>
<evidence type="ECO:0000259" key="3">
    <source>
        <dbReference type="Pfam" id="PF00149"/>
    </source>
</evidence>
<dbReference type="PANTHER" id="PTHR31302">
    <property type="entry name" value="TRANSMEMBRANE PROTEIN WITH METALLOPHOSPHOESTERASE DOMAIN-RELATED"/>
    <property type="match status" value="1"/>
</dbReference>
<sequence length="274" mass="31260">MAKFKTTLKNLIRAEQDAKRHLPLQVSRYTVKSNKIPKSFHHFRIAFLSDLHGTWHPSLLESLKKENVDLIALGGDYFDGVYPANEALELLDELVHIAPIVGVSGNHEKYRKDWPVLKQMCKDQVLWVDNRSIVLSSDGQKICICGIEDPGNIRADQSVDHFREYKKKADQIKPSPLFTIALIHRPILAQKIMREDFDLILSGHTHGGQWRFFAIGLAGPGLEEHIDLFPEYDGGRYQLGKSEMIVSRGISDQMWIPRLFNNPDLVVIQLESDI</sequence>
<dbReference type="RefSeq" id="WP_075819902.1">
    <property type="nucleotide sequence ID" value="NZ_CAPNHH010000054.1"/>
</dbReference>
<proteinExistence type="predicted"/>
<dbReference type="GeneID" id="82203066"/>
<evidence type="ECO:0000313" key="4">
    <source>
        <dbReference type="EMBL" id="OLU38852.1"/>
    </source>
</evidence>
<dbReference type="GO" id="GO:0008758">
    <property type="term" value="F:UDP-2,3-diacylglucosamine hydrolase activity"/>
    <property type="evidence" value="ECO:0007669"/>
    <property type="project" value="TreeGrafter"/>
</dbReference>
<keyword evidence="1" id="KW-0479">Metal-binding</keyword>
<dbReference type="GO" id="GO:0046872">
    <property type="term" value="F:metal ion binding"/>
    <property type="evidence" value="ECO:0007669"/>
    <property type="project" value="UniProtKB-KW"/>
</dbReference>
<dbReference type="Pfam" id="PF00149">
    <property type="entry name" value="Metallophos"/>
    <property type="match status" value="1"/>
</dbReference>
<dbReference type="AlphaFoldDB" id="A0A1U7NFA5"/>
<dbReference type="SUPFAM" id="SSF56300">
    <property type="entry name" value="Metallo-dependent phosphatases"/>
    <property type="match status" value="1"/>
</dbReference>
<comment type="caution">
    <text evidence="4">The sequence shown here is derived from an EMBL/GenBank/DDBJ whole genome shotgun (WGS) entry which is preliminary data.</text>
</comment>
<dbReference type="EMBL" id="MPJW01000148">
    <property type="protein sequence ID" value="OLU38852.1"/>
    <property type="molecule type" value="Genomic_DNA"/>
</dbReference>
<accession>A0A1U7NFA5</accession>
<keyword evidence="2" id="KW-0378">Hydrolase</keyword>
<dbReference type="GO" id="GO:0016020">
    <property type="term" value="C:membrane"/>
    <property type="evidence" value="ECO:0007669"/>
    <property type="project" value="GOC"/>
</dbReference>
<evidence type="ECO:0000313" key="5">
    <source>
        <dbReference type="Proteomes" id="UP000186341"/>
    </source>
</evidence>
<reference evidence="4 5" key="1">
    <citation type="submission" date="2016-11" db="EMBL/GenBank/DDBJ databases">
        <title>Description of two novel members of the family Erysipelotrichaceae: Ileibacterium lipovorans gen. nov., sp. nov. and Dubosiella newyorkensis, gen. nov., sp. nov.</title>
        <authorList>
            <person name="Cox L.M."/>
            <person name="Sohn J."/>
            <person name="Tyrrell K.L."/>
            <person name="Citron D.M."/>
            <person name="Lawson P.A."/>
            <person name="Patel N.B."/>
            <person name="Iizumi T."/>
            <person name="Perez-Perez G.I."/>
            <person name="Goldstein E.J."/>
            <person name="Blaser M.J."/>
        </authorList>
    </citation>
    <scope>NUCLEOTIDE SEQUENCE [LARGE SCALE GENOMIC DNA]</scope>
    <source>
        <strain evidence="4 5">NYU-BL-A3</strain>
    </source>
</reference>
<protein>
    <recommendedName>
        <fullName evidence="3">Calcineurin-like phosphoesterase domain-containing protein</fullName>
    </recommendedName>
</protein>
<dbReference type="InterPro" id="IPR051158">
    <property type="entry name" value="Metallophosphoesterase_sf"/>
</dbReference>
<feature type="domain" description="Calcineurin-like phosphoesterase" evidence="3">
    <location>
        <begin position="43"/>
        <end position="207"/>
    </location>
</feature>
<dbReference type="Gene3D" id="3.60.21.10">
    <property type="match status" value="1"/>
</dbReference>